<evidence type="ECO:0000256" key="1">
    <source>
        <dbReference type="ARBA" id="ARBA00004496"/>
    </source>
</evidence>
<evidence type="ECO:0000256" key="8">
    <source>
        <dbReference type="HAMAP-Rule" id="MF_01161"/>
    </source>
</evidence>
<dbReference type="Gene3D" id="3.40.50.620">
    <property type="entry name" value="HUPs"/>
    <property type="match status" value="1"/>
</dbReference>
<keyword evidence="5 8" id="KW-0547">Nucleotide-binding</keyword>
<keyword evidence="4 8" id="KW-0819">tRNA processing</keyword>
<dbReference type="PANTHER" id="PTHR43033">
    <property type="entry name" value="TRNA(ILE)-LYSIDINE SYNTHASE-RELATED"/>
    <property type="match status" value="1"/>
</dbReference>
<comment type="catalytic activity">
    <reaction evidence="7 8">
        <text>cytidine(34) in tRNA(Ile2) + L-lysine + ATP = lysidine(34) in tRNA(Ile2) + AMP + diphosphate + H(+)</text>
        <dbReference type="Rhea" id="RHEA:43744"/>
        <dbReference type="Rhea" id="RHEA-COMP:10625"/>
        <dbReference type="Rhea" id="RHEA-COMP:10670"/>
        <dbReference type="ChEBI" id="CHEBI:15378"/>
        <dbReference type="ChEBI" id="CHEBI:30616"/>
        <dbReference type="ChEBI" id="CHEBI:32551"/>
        <dbReference type="ChEBI" id="CHEBI:33019"/>
        <dbReference type="ChEBI" id="CHEBI:82748"/>
        <dbReference type="ChEBI" id="CHEBI:83665"/>
        <dbReference type="ChEBI" id="CHEBI:456215"/>
        <dbReference type="EC" id="6.3.4.19"/>
    </reaction>
</comment>
<keyword evidence="2 8" id="KW-0963">Cytoplasm</keyword>
<feature type="binding site" evidence="8">
    <location>
        <begin position="17"/>
        <end position="22"/>
    </location>
    <ligand>
        <name>ATP</name>
        <dbReference type="ChEBI" id="CHEBI:30616"/>
    </ligand>
</feature>
<comment type="subcellular location">
    <subcellularLocation>
        <location evidence="1 8">Cytoplasm</location>
    </subcellularLocation>
</comment>
<dbReference type="NCBIfam" id="TIGR02433">
    <property type="entry name" value="lysidine_TilS_C"/>
    <property type="match status" value="1"/>
</dbReference>
<evidence type="ECO:0000256" key="5">
    <source>
        <dbReference type="ARBA" id="ARBA00022741"/>
    </source>
</evidence>
<dbReference type="InterPro" id="IPR012796">
    <property type="entry name" value="Lysidine-tRNA-synth_C"/>
</dbReference>
<dbReference type="HAMAP" id="MF_01161">
    <property type="entry name" value="tRNA_Ile_lys_synt"/>
    <property type="match status" value="1"/>
</dbReference>
<comment type="similarity">
    <text evidence="8">Belongs to the tRNA(Ile)-lysidine synthase family.</text>
</comment>
<dbReference type="EMBL" id="LVVL01000021">
    <property type="protein sequence ID" value="OAN09999.1"/>
    <property type="molecule type" value="Genomic_DNA"/>
</dbReference>
<organism evidence="10 11">
    <name type="scientific">Exiguobacterium undae</name>
    <dbReference type="NCBI Taxonomy" id="169177"/>
    <lineage>
        <taxon>Bacteria</taxon>
        <taxon>Bacillati</taxon>
        <taxon>Bacillota</taxon>
        <taxon>Bacilli</taxon>
        <taxon>Bacillales</taxon>
        <taxon>Bacillales Family XII. Incertae Sedis</taxon>
        <taxon>Exiguobacterium</taxon>
    </lineage>
</organism>
<proteinExistence type="inferred from homology"/>
<dbReference type="CDD" id="cd01992">
    <property type="entry name" value="TilS_N"/>
    <property type="match status" value="1"/>
</dbReference>
<dbReference type="InterPro" id="IPR012795">
    <property type="entry name" value="tRNA_Ile_lys_synt_N"/>
</dbReference>
<comment type="domain">
    <text evidence="8">The N-terminal region contains the highly conserved SGGXDS motif, predicted to be a P-loop motif involved in ATP binding.</text>
</comment>
<dbReference type="PANTHER" id="PTHR43033:SF1">
    <property type="entry name" value="TRNA(ILE)-LYSIDINE SYNTHASE-RELATED"/>
    <property type="match status" value="1"/>
</dbReference>
<evidence type="ECO:0000256" key="4">
    <source>
        <dbReference type="ARBA" id="ARBA00022694"/>
    </source>
</evidence>
<gene>
    <name evidence="8" type="primary">tilS</name>
    <name evidence="10" type="ORF">A3783_15960</name>
</gene>
<dbReference type="EC" id="6.3.4.19" evidence="8"/>
<dbReference type="Pfam" id="PF01171">
    <property type="entry name" value="ATP_bind_3"/>
    <property type="match status" value="1"/>
</dbReference>
<dbReference type="Pfam" id="PF11734">
    <property type="entry name" value="TilS_C"/>
    <property type="match status" value="1"/>
</dbReference>
<evidence type="ECO:0000313" key="11">
    <source>
        <dbReference type="Proteomes" id="UP000078447"/>
    </source>
</evidence>
<comment type="caution">
    <text evidence="10">The sequence shown here is derived from an EMBL/GenBank/DDBJ whole genome shotgun (WGS) entry which is preliminary data.</text>
</comment>
<evidence type="ECO:0000259" key="9">
    <source>
        <dbReference type="SMART" id="SM00977"/>
    </source>
</evidence>
<dbReference type="SUPFAM" id="SSF56037">
    <property type="entry name" value="PheT/TilS domain"/>
    <property type="match status" value="1"/>
</dbReference>
<feature type="domain" description="Lysidine-tRNA(Ile) synthetase C-terminal" evidence="9">
    <location>
        <begin position="341"/>
        <end position="414"/>
    </location>
</feature>
<dbReference type="PROSITE" id="PS51257">
    <property type="entry name" value="PROKAR_LIPOPROTEIN"/>
    <property type="match status" value="1"/>
</dbReference>
<dbReference type="InterPro" id="IPR011063">
    <property type="entry name" value="TilS/TtcA_N"/>
</dbReference>
<keyword evidence="11" id="KW-1185">Reference proteome</keyword>
<evidence type="ECO:0000256" key="7">
    <source>
        <dbReference type="ARBA" id="ARBA00048539"/>
    </source>
</evidence>
<accession>A0ABX2V5L4</accession>
<evidence type="ECO:0000256" key="6">
    <source>
        <dbReference type="ARBA" id="ARBA00022840"/>
    </source>
</evidence>
<evidence type="ECO:0000313" key="10">
    <source>
        <dbReference type="EMBL" id="OAN09999.1"/>
    </source>
</evidence>
<keyword evidence="3 8" id="KW-0436">Ligase</keyword>
<comment type="function">
    <text evidence="8">Ligates lysine onto the cytidine present at position 34 of the AUA codon-specific tRNA(Ile) that contains the anticodon CAU, in an ATP-dependent manner. Cytidine is converted to lysidine, thus changing the amino acid specificity of the tRNA from methionine to isoleucine.</text>
</comment>
<evidence type="ECO:0000256" key="3">
    <source>
        <dbReference type="ARBA" id="ARBA00022598"/>
    </source>
</evidence>
<dbReference type="InterPro" id="IPR014729">
    <property type="entry name" value="Rossmann-like_a/b/a_fold"/>
</dbReference>
<dbReference type="InterPro" id="IPR012094">
    <property type="entry name" value="tRNA_Ile_lys_synt"/>
</dbReference>
<protein>
    <recommendedName>
        <fullName evidence="8">tRNA(Ile)-lysidine synthase</fullName>
        <ecNumber evidence="8">6.3.4.19</ecNumber>
    </recommendedName>
    <alternativeName>
        <fullName evidence="8">tRNA(Ile)-2-lysyl-cytidine synthase</fullName>
    </alternativeName>
    <alternativeName>
        <fullName evidence="8">tRNA(Ile)-lysidine synthetase</fullName>
    </alternativeName>
</protein>
<evidence type="ECO:0000256" key="2">
    <source>
        <dbReference type="ARBA" id="ARBA00022490"/>
    </source>
</evidence>
<keyword evidence="6 8" id="KW-0067">ATP-binding</keyword>
<dbReference type="NCBIfam" id="TIGR02432">
    <property type="entry name" value="lysidine_TilS_N"/>
    <property type="match status" value="1"/>
</dbReference>
<dbReference type="Proteomes" id="UP000078447">
    <property type="component" value="Unassembled WGS sequence"/>
</dbReference>
<name>A0ABX2V5L4_9BACL</name>
<dbReference type="RefSeq" id="WP_028105323.1">
    <property type="nucleotide sequence ID" value="NZ_LVVL01000021.1"/>
</dbReference>
<sequence>MAVEVKLPSVPLLVAVSGGCDSMVLAHLLYEAGHDIIIVHVHHGLRAESDAEAQSIQAWSQARQLDFRMTRLEWTDETATQEKCRSRRYAFFQEVMRETGRDQLVLAHHRDDQLETLLIQLLRGEAHIDGIPVVRPFAHGQIHRPLLTYTKQQLYDYAAEHQVAWHEDATNAETKYLRNQIRHQVMPALAALRPGYEAATVRAAMLRHEQKQEHLAYVAALVKDWTTEQGLPLKNVLQLPSDFRRLVLRVLVPDAELTPNDYNRFLTLLRVDMPSGEVYYGNWRIQRTYGYLTCVPCPVRHSVPEPFEVGERLGTYYYGEQMVTFSRATTGIPFSAIRFPLTVRPPLPGDRIQLAVGTKKVSRILMDAKVPRTLRTQIPVVVDATGQVLAVIGHRIAIFGSFELLAESGLMIEW</sequence>
<dbReference type="SUPFAM" id="SSF52402">
    <property type="entry name" value="Adenine nucleotide alpha hydrolases-like"/>
    <property type="match status" value="1"/>
</dbReference>
<reference evidence="10 11" key="1">
    <citation type="submission" date="2016-03" db="EMBL/GenBank/DDBJ databases">
        <authorList>
            <person name="Cho S.-Y."/>
            <person name="Lim S."/>
            <person name="Kim H."/>
            <person name="Soh E.H."/>
            <person name="Moon J.S."/>
        </authorList>
    </citation>
    <scope>NUCLEOTIDE SEQUENCE [LARGE SCALE GENOMIC DNA]</scope>
    <source>
        <strain evidence="10 11">KCTC 3810</strain>
    </source>
</reference>
<dbReference type="SMART" id="SM00977">
    <property type="entry name" value="TilS_C"/>
    <property type="match status" value="1"/>
</dbReference>